<dbReference type="GeneID" id="94835349"/>
<dbReference type="Proteomes" id="UP000179807">
    <property type="component" value="Unassembled WGS sequence"/>
</dbReference>
<keyword evidence="3" id="KW-1185">Reference proteome</keyword>
<dbReference type="RefSeq" id="XP_068364521.1">
    <property type="nucleotide sequence ID" value="XM_068500645.1"/>
</dbReference>
<feature type="compositionally biased region" description="Polar residues" evidence="1">
    <location>
        <begin position="1307"/>
        <end position="1316"/>
    </location>
</feature>
<feature type="compositionally biased region" description="Polar residues" evidence="1">
    <location>
        <begin position="255"/>
        <end position="273"/>
    </location>
</feature>
<feature type="region of interest" description="Disordered" evidence="1">
    <location>
        <begin position="490"/>
        <end position="530"/>
    </location>
</feature>
<feature type="compositionally biased region" description="Polar residues" evidence="1">
    <location>
        <begin position="128"/>
        <end position="153"/>
    </location>
</feature>
<feature type="region of interest" description="Disordered" evidence="1">
    <location>
        <begin position="1291"/>
        <end position="1318"/>
    </location>
</feature>
<name>A0A1J4KJ66_9EUKA</name>
<accession>A0A1J4KJ66</accession>
<gene>
    <name evidence="2" type="ORF">TRFO_19192</name>
</gene>
<dbReference type="EMBL" id="MLAK01000589">
    <property type="protein sequence ID" value="OHT11385.1"/>
    <property type="molecule type" value="Genomic_DNA"/>
</dbReference>
<protein>
    <submittedName>
        <fullName evidence="2">Uncharacterized protein</fullName>
    </submittedName>
</protein>
<evidence type="ECO:0000256" key="1">
    <source>
        <dbReference type="SAM" id="MobiDB-lite"/>
    </source>
</evidence>
<feature type="compositionally biased region" description="Polar residues" evidence="1">
    <location>
        <begin position="779"/>
        <end position="795"/>
    </location>
</feature>
<feature type="region of interest" description="Disordered" evidence="1">
    <location>
        <begin position="246"/>
        <end position="273"/>
    </location>
</feature>
<reference evidence="2" key="1">
    <citation type="submission" date="2016-10" db="EMBL/GenBank/DDBJ databases">
        <authorList>
            <person name="Benchimol M."/>
            <person name="Almeida L.G."/>
            <person name="Vasconcelos A.T."/>
            <person name="Perreira-Neves A."/>
            <person name="Rosa I.A."/>
            <person name="Tasca T."/>
            <person name="Bogo M.R."/>
            <person name="de Souza W."/>
        </authorList>
    </citation>
    <scope>NUCLEOTIDE SEQUENCE [LARGE SCALE GENOMIC DNA]</scope>
    <source>
        <strain evidence="2">K</strain>
    </source>
</reference>
<evidence type="ECO:0000313" key="3">
    <source>
        <dbReference type="Proteomes" id="UP000179807"/>
    </source>
</evidence>
<proteinExistence type="predicted"/>
<dbReference type="VEuPathDB" id="TrichDB:TRFO_19192"/>
<feature type="region of interest" description="Disordered" evidence="1">
    <location>
        <begin position="1143"/>
        <end position="1166"/>
    </location>
</feature>
<organism evidence="2 3">
    <name type="scientific">Tritrichomonas foetus</name>
    <dbReference type="NCBI Taxonomy" id="1144522"/>
    <lineage>
        <taxon>Eukaryota</taxon>
        <taxon>Metamonada</taxon>
        <taxon>Parabasalia</taxon>
        <taxon>Tritrichomonadida</taxon>
        <taxon>Tritrichomonadidae</taxon>
        <taxon>Tritrichomonas</taxon>
    </lineage>
</organism>
<feature type="compositionally biased region" description="Polar residues" evidence="1">
    <location>
        <begin position="503"/>
        <end position="525"/>
    </location>
</feature>
<feature type="region of interest" description="Disordered" evidence="1">
    <location>
        <begin position="1091"/>
        <end position="1125"/>
    </location>
</feature>
<feature type="compositionally biased region" description="Polar residues" evidence="1">
    <location>
        <begin position="160"/>
        <end position="226"/>
    </location>
</feature>
<feature type="region of interest" description="Disordered" evidence="1">
    <location>
        <begin position="737"/>
        <end position="795"/>
    </location>
</feature>
<feature type="compositionally biased region" description="Basic and acidic residues" evidence="1">
    <location>
        <begin position="748"/>
        <end position="764"/>
    </location>
</feature>
<feature type="compositionally biased region" description="Polar residues" evidence="1">
    <location>
        <begin position="1108"/>
        <end position="1118"/>
    </location>
</feature>
<comment type="caution">
    <text evidence="2">The sequence shown here is derived from an EMBL/GenBank/DDBJ whole genome shotgun (WGS) entry which is preliminary data.</text>
</comment>
<feature type="compositionally biased region" description="Basic and acidic residues" evidence="1">
    <location>
        <begin position="1293"/>
        <end position="1306"/>
    </location>
</feature>
<feature type="region of interest" description="Disordered" evidence="1">
    <location>
        <begin position="103"/>
        <end position="226"/>
    </location>
</feature>
<sequence>MEKMFSLNSQEPKEGPTRDIFNWETNNSNFPTKSDNNFFADNSISQKNESTSQNIEFTFEESSEMPPADFNFDFDKGFSDFAQFDKTDSQNENIMNNSYENDNFSHSNQNQNNQSWDNFEASFPPVNQEGSNDKMNASFGNSPFANENTQNIGKNDFSFDFTNQSTSNQINESNQNNTDSFSFNFESPNQTTMSETSFSFDGNHSNSNQNIAQNPIQNENSFSPDFLTQNHFNQNEIKNNTNVFNFNESSKSDNIRNNSQPNQQSANFPHSYSSDLPGVNNLMLKSGCFPSPARTQVSSSADAFFSTSPISFGFADLKNDINPNADFEELPHDENIFTVKLNGNKTSNNQDEINEFDFNHLQKLANNFKMGNDNLSINNDLEDNQMKTEINTDLNQSLNLNENNLNSSGAISKEINSNEQIKIDNLDIDNKNDMFVFENNNIVDEKMNNVQIDNDFNPQFNNFYSQTQNESSNEIKTETYNVEFHEKCESKEKAETPPGYKDFTSQFNNFDQPNQNEKSDSNSPCESDFMKETGFYESNSNDIGKETGVKEDFNFDFNEQNSNPSIEMNLVTSNSSQSNDNLADGLTVIQTEPKMEAKNEIINPNIQNPNDLFDFNSQEIDGTVKFENDILNDNRKHSQDNLSPKDEFALDFSMNSQNDKPNEINENTLASQSNDILVNSDNSNTLQIDEIGKEKLELNNINDTNLPVAENANDIPSEVSFEDSNKFDSNHNEIKIPSFEFNSNETPNNDKEELPSSNEAEAHKSNNSTDLPSFDFNFETDSFSNNSSQADDFNQSNKMCSNTEISSFEFSFENKFNGDAEKMNNNENLIQNNEIFENEIFNKEKEVKPIEVPPNSHENDLLNYNFESNMEQSQNLANEQKTNQPTENNIRHEIPSFEFNFDENNEQFQEIKENVINEAENNQKVQTNSHNEIPEFEFNFDNQSTDFNISSENNEISEINNSENSLKSETNQQNEIPSFDFNFENSNFEPKFAQNNEIYSEDNNSKLTSIEFTFDENQNSKEEQSTQEYHDQLVEEGQQTGFPSFEVNFDQPNENNSNDFFSINEDNFALNFPVNDFTADSTNENIIEKQSQEENGNELDNRKDHPNSSDGILNTFQDSPEKSHVESNFLKNQEYDTKDSIEEKNHPTFSQDSFLNPTPSKSQNPSKKKFFEKFEEKFTSPIPKPTTPRKSFINEYKDLFPDLKPKERKITVQHKSEGFFKDIHERVAQVEAKSKNILNSNQKINSNESFPTNFETFSPSFSTPSHFQEGNHEYSINSDFSPKFEPFSPSFNEIDHTNNSHTDDPQKTSSNQSQPFTPVFSKIPSNEIHYPKNPNVKLNIDISYDGLLKLINSKIFENFSDPEEFFAEKVDDSLNSARNVIFQ</sequence>
<feature type="compositionally biased region" description="Low complexity" evidence="1">
    <location>
        <begin position="103"/>
        <end position="119"/>
    </location>
</feature>
<feature type="compositionally biased region" description="Polar residues" evidence="1">
    <location>
        <begin position="1147"/>
        <end position="1165"/>
    </location>
</feature>
<evidence type="ECO:0000313" key="2">
    <source>
        <dbReference type="EMBL" id="OHT11385.1"/>
    </source>
</evidence>